<dbReference type="EMBL" id="JASCZI010275171">
    <property type="protein sequence ID" value="MED6226386.1"/>
    <property type="molecule type" value="Genomic_DNA"/>
</dbReference>
<dbReference type="Proteomes" id="UP001341840">
    <property type="component" value="Unassembled WGS sequence"/>
</dbReference>
<gene>
    <name evidence="2" type="ORF">PIB30_103203</name>
</gene>
<keyword evidence="3" id="KW-1185">Reference proteome</keyword>
<reference evidence="2 3" key="1">
    <citation type="journal article" date="2023" name="Plants (Basel)">
        <title>Bridging the Gap: Combining Genomics and Transcriptomics Approaches to Understand Stylosanthes scabra, an Orphan Legume from the Brazilian Caatinga.</title>
        <authorList>
            <person name="Ferreira-Neto J.R.C."/>
            <person name="da Silva M.D."/>
            <person name="Binneck E."/>
            <person name="de Melo N.F."/>
            <person name="da Silva R.H."/>
            <person name="de Melo A.L.T.M."/>
            <person name="Pandolfi V."/>
            <person name="Bustamante F.O."/>
            <person name="Brasileiro-Vidal A.C."/>
            <person name="Benko-Iseppon A.M."/>
        </authorList>
    </citation>
    <scope>NUCLEOTIDE SEQUENCE [LARGE SCALE GENOMIC DNA]</scope>
    <source>
        <tissue evidence="2">Leaves</tissue>
    </source>
</reference>
<sequence>MVHSEASENEKQEKASALPPPSPKVKEYVAELLLPQKSQGQSNIKQYSIFLEVFACLGANIPLLECLKEMPAYVRSMKERLLKKENLEE</sequence>
<protein>
    <submittedName>
        <fullName evidence="2">Uncharacterized protein</fullName>
    </submittedName>
</protein>
<feature type="region of interest" description="Disordered" evidence="1">
    <location>
        <begin position="1"/>
        <end position="23"/>
    </location>
</feature>
<accession>A0ABU6ZWR3</accession>
<proteinExistence type="predicted"/>
<feature type="compositionally biased region" description="Basic and acidic residues" evidence="1">
    <location>
        <begin position="1"/>
        <end position="14"/>
    </location>
</feature>
<evidence type="ECO:0000313" key="2">
    <source>
        <dbReference type="EMBL" id="MED6226386.1"/>
    </source>
</evidence>
<evidence type="ECO:0000313" key="3">
    <source>
        <dbReference type="Proteomes" id="UP001341840"/>
    </source>
</evidence>
<name>A0ABU6ZWR3_9FABA</name>
<organism evidence="2 3">
    <name type="scientific">Stylosanthes scabra</name>
    <dbReference type="NCBI Taxonomy" id="79078"/>
    <lineage>
        <taxon>Eukaryota</taxon>
        <taxon>Viridiplantae</taxon>
        <taxon>Streptophyta</taxon>
        <taxon>Embryophyta</taxon>
        <taxon>Tracheophyta</taxon>
        <taxon>Spermatophyta</taxon>
        <taxon>Magnoliopsida</taxon>
        <taxon>eudicotyledons</taxon>
        <taxon>Gunneridae</taxon>
        <taxon>Pentapetalae</taxon>
        <taxon>rosids</taxon>
        <taxon>fabids</taxon>
        <taxon>Fabales</taxon>
        <taxon>Fabaceae</taxon>
        <taxon>Papilionoideae</taxon>
        <taxon>50 kb inversion clade</taxon>
        <taxon>dalbergioids sensu lato</taxon>
        <taxon>Dalbergieae</taxon>
        <taxon>Pterocarpus clade</taxon>
        <taxon>Stylosanthes</taxon>
    </lineage>
</organism>
<comment type="caution">
    <text evidence="2">The sequence shown here is derived from an EMBL/GenBank/DDBJ whole genome shotgun (WGS) entry which is preliminary data.</text>
</comment>
<feature type="non-terminal residue" evidence="2">
    <location>
        <position position="89"/>
    </location>
</feature>
<evidence type="ECO:0000256" key="1">
    <source>
        <dbReference type="SAM" id="MobiDB-lite"/>
    </source>
</evidence>